<gene>
    <name evidence="5" type="ORF">ONE63_005009</name>
</gene>
<keyword evidence="2 4" id="KW-0547">Nucleotide-binding</keyword>
<dbReference type="PROSITE" id="PS01036">
    <property type="entry name" value="HSP70_3"/>
    <property type="match status" value="1"/>
</dbReference>
<proteinExistence type="inferred from homology"/>
<accession>A0AAV7X4N4</accession>
<organism evidence="5 6">
    <name type="scientific">Megalurothrips usitatus</name>
    <name type="common">bean blossom thrips</name>
    <dbReference type="NCBI Taxonomy" id="439358"/>
    <lineage>
        <taxon>Eukaryota</taxon>
        <taxon>Metazoa</taxon>
        <taxon>Ecdysozoa</taxon>
        <taxon>Arthropoda</taxon>
        <taxon>Hexapoda</taxon>
        <taxon>Insecta</taxon>
        <taxon>Pterygota</taxon>
        <taxon>Neoptera</taxon>
        <taxon>Paraneoptera</taxon>
        <taxon>Thysanoptera</taxon>
        <taxon>Terebrantia</taxon>
        <taxon>Thripoidea</taxon>
        <taxon>Thripidae</taxon>
        <taxon>Megalurothrips</taxon>
    </lineage>
</organism>
<dbReference type="GO" id="GO:0006950">
    <property type="term" value="P:response to stress"/>
    <property type="evidence" value="ECO:0007669"/>
    <property type="project" value="UniProtKB-ARBA"/>
</dbReference>
<dbReference type="PROSITE" id="PS00329">
    <property type="entry name" value="HSP70_2"/>
    <property type="match status" value="1"/>
</dbReference>
<evidence type="ECO:0000256" key="1">
    <source>
        <dbReference type="ARBA" id="ARBA00007381"/>
    </source>
</evidence>
<comment type="similarity">
    <text evidence="1 4">Belongs to the heat shock protein 70 family.</text>
</comment>
<evidence type="ECO:0000256" key="3">
    <source>
        <dbReference type="ARBA" id="ARBA00022840"/>
    </source>
</evidence>
<name>A0AAV7X4N4_9NEOP</name>
<dbReference type="PANTHER" id="PTHR19375">
    <property type="entry name" value="HEAT SHOCK PROTEIN 70KDA"/>
    <property type="match status" value="1"/>
</dbReference>
<reference evidence="5" key="1">
    <citation type="submission" date="2022-12" db="EMBL/GenBank/DDBJ databases">
        <title>Chromosome-level genome assembly of the bean flower thrips Megalurothrips usitatus.</title>
        <authorList>
            <person name="Ma L."/>
            <person name="Liu Q."/>
            <person name="Li H."/>
            <person name="Cai W."/>
        </authorList>
    </citation>
    <scope>NUCLEOTIDE SEQUENCE</scope>
    <source>
        <strain evidence="5">Cailab_2022a</strain>
    </source>
</reference>
<dbReference type="Gene3D" id="3.30.30.30">
    <property type="match status" value="1"/>
</dbReference>
<keyword evidence="3 4" id="KW-0067">ATP-binding</keyword>
<protein>
    <submittedName>
        <fullName evidence="5">Uncharacterized protein</fullName>
    </submittedName>
</protein>
<dbReference type="FunFam" id="3.30.30.30:FF:000001">
    <property type="entry name" value="heat shock 70 kDa protein-like"/>
    <property type="match status" value="1"/>
</dbReference>
<dbReference type="Gene3D" id="3.30.420.40">
    <property type="match status" value="2"/>
</dbReference>
<dbReference type="GO" id="GO:0140662">
    <property type="term" value="F:ATP-dependent protein folding chaperone"/>
    <property type="evidence" value="ECO:0007669"/>
    <property type="project" value="InterPro"/>
</dbReference>
<dbReference type="PRINTS" id="PR00301">
    <property type="entry name" value="HEATSHOCK70"/>
</dbReference>
<sequence>MAEAVGIDLGTMYSCAAFVTNGKVEVIQADDSGKRVVPSCVAFVGEEELVGDGALAKARRDPTKVIYDAKRLIGRSYNEQSVQDDIEKWPFKVVDSEGRPTIQVEHKGQTKSIVAEEVSAMVLRKLIADATKRIGQEVKKAVITVPAYFTDSQKRATKEAARMAGIEVLRLLPEPTAAAVAYGRENKGLENHISGQRNVLIYDLGGGTFDVSILAIDGKHYCVKGVGGHSHLGGGDFDQLIYTYVAEEVKRKLRIDVCNDPKKKRKLLTMCERAKRDVASMVNADIEIGSLVGSDDVLEIDRHKVEELCKNLLEDTKEVVKNVLATAKMTPADIDEVILVGGSTRMPCIKEMLSKVFPGKPICKTVNADEVVACGAAHLAAIISRDKGALLDVVQLENALPLSIGVEVFRGVFDVVIPRNTAIPVRCTRRYQTGFDNQSAVSFSVFQGERPLTKKNKFIGTFLLENVPPSRAGMPLEMVLAIDEDGILAVEAKVWPSKNCQSCSLQLTDRKTTEIISNLEDAERYMEEDQREVARLKKRSDLETYIENCRDHADGQVGWWLRLYLLDC</sequence>
<dbReference type="GO" id="GO:0005524">
    <property type="term" value="F:ATP binding"/>
    <property type="evidence" value="ECO:0007669"/>
    <property type="project" value="UniProtKB-KW"/>
</dbReference>
<keyword evidence="6" id="KW-1185">Reference proteome</keyword>
<dbReference type="Pfam" id="PF00012">
    <property type="entry name" value="HSP70"/>
    <property type="match status" value="1"/>
</dbReference>
<dbReference type="SUPFAM" id="SSF53067">
    <property type="entry name" value="Actin-like ATPase domain"/>
    <property type="match status" value="2"/>
</dbReference>
<dbReference type="InterPro" id="IPR043129">
    <property type="entry name" value="ATPase_NBD"/>
</dbReference>
<dbReference type="InterPro" id="IPR029047">
    <property type="entry name" value="HSP70_peptide-bd_sf"/>
</dbReference>
<evidence type="ECO:0000256" key="4">
    <source>
        <dbReference type="RuleBase" id="RU003322"/>
    </source>
</evidence>
<evidence type="ECO:0000256" key="2">
    <source>
        <dbReference type="ARBA" id="ARBA00022741"/>
    </source>
</evidence>
<evidence type="ECO:0000313" key="5">
    <source>
        <dbReference type="EMBL" id="KAJ1519753.1"/>
    </source>
</evidence>
<dbReference type="Proteomes" id="UP001075354">
    <property type="component" value="Chromosome 16"/>
</dbReference>
<comment type="caution">
    <text evidence="5">The sequence shown here is derived from an EMBL/GenBank/DDBJ whole genome shotgun (WGS) entry which is preliminary data.</text>
</comment>
<dbReference type="AlphaFoldDB" id="A0AAV7X4N4"/>
<dbReference type="InterPro" id="IPR013126">
    <property type="entry name" value="Hsp_70_fam"/>
</dbReference>
<dbReference type="FunFam" id="3.90.640.10:FF:000003">
    <property type="entry name" value="Molecular chaperone DnaK"/>
    <property type="match status" value="1"/>
</dbReference>
<dbReference type="Gene3D" id="3.90.640.10">
    <property type="entry name" value="Actin, Chain A, domain 4"/>
    <property type="match status" value="1"/>
</dbReference>
<dbReference type="InterPro" id="IPR018181">
    <property type="entry name" value="Heat_shock_70_CS"/>
</dbReference>
<evidence type="ECO:0000313" key="6">
    <source>
        <dbReference type="Proteomes" id="UP001075354"/>
    </source>
</evidence>
<dbReference type="Gene3D" id="2.60.34.10">
    <property type="entry name" value="Substrate Binding Domain Of DNAk, Chain A, domain 1"/>
    <property type="match status" value="1"/>
</dbReference>
<dbReference type="SUPFAM" id="SSF100920">
    <property type="entry name" value="Heat shock protein 70kD (HSP70), peptide-binding domain"/>
    <property type="match status" value="1"/>
</dbReference>
<dbReference type="CDD" id="cd24028">
    <property type="entry name" value="ASKHA_NBD_HSP70_HSPA1-like"/>
    <property type="match status" value="1"/>
</dbReference>
<dbReference type="EMBL" id="JAPTSV010000016">
    <property type="protein sequence ID" value="KAJ1519753.1"/>
    <property type="molecule type" value="Genomic_DNA"/>
</dbReference>